<proteinExistence type="predicted"/>
<evidence type="ECO:0000256" key="1">
    <source>
        <dbReference type="SAM" id="MobiDB-lite"/>
    </source>
</evidence>
<accession>A0A9K3H1I6</accession>
<feature type="region of interest" description="Disordered" evidence="1">
    <location>
        <begin position="16"/>
        <end position="62"/>
    </location>
</feature>
<sequence>MKKGVTTGEPAFRVTRARVAASQSSSSELLKEQGVGRLMRKNSKRSVQDENKNNGVATGGVQNKRRAVLKDVTNMCCDNSYKNCIVPAKIPVEKE</sequence>
<evidence type="ECO:0000313" key="3">
    <source>
        <dbReference type="Proteomes" id="UP000215914"/>
    </source>
</evidence>
<evidence type="ECO:0000313" key="2">
    <source>
        <dbReference type="EMBL" id="KAF5763887.1"/>
    </source>
</evidence>
<reference evidence="2" key="2">
    <citation type="submission" date="2020-06" db="EMBL/GenBank/DDBJ databases">
        <title>Helianthus annuus Genome sequencing and assembly Release 2.</title>
        <authorList>
            <person name="Gouzy J."/>
            <person name="Langlade N."/>
            <person name="Munos S."/>
        </authorList>
    </citation>
    <scope>NUCLEOTIDE SEQUENCE</scope>
    <source>
        <tissue evidence="2">Leaves</tissue>
    </source>
</reference>
<dbReference type="Proteomes" id="UP000215914">
    <property type="component" value="Unassembled WGS sequence"/>
</dbReference>
<dbReference type="EMBL" id="MNCJ02000330">
    <property type="protein sequence ID" value="KAF5763887.1"/>
    <property type="molecule type" value="Genomic_DNA"/>
</dbReference>
<protein>
    <submittedName>
        <fullName evidence="2">Uncharacterized protein</fullName>
    </submittedName>
</protein>
<dbReference type="Gramene" id="mRNA:HanXRQr2_Chr15g0685601">
    <property type="protein sequence ID" value="mRNA:HanXRQr2_Chr15g0685601"/>
    <property type="gene ID" value="HanXRQr2_Chr15g0685601"/>
</dbReference>
<name>A0A9K3H1I6_HELAN</name>
<keyword evidence="3" id="KW-1185">Reference proteome</keyword>
<reference evidence="2" key="1">
    <citation type="journal article" date="2017" name="Nature">
        <title>The sunflower genome provides insights into oil metabolism, flowering and Asterid evolution.</title>
        <authorList>
            <person name="Badouin H."/>
            <person name="Gouzy J."/>
            <person name="Grassa C.J."/>
            <person name="Murat F."/>
            <person name="Staton S.E."/>
            <person name="Cottret L."/>
            <person name="Lelandais-Briere C."/>
            <person name="Owens G.L."/>
            <person name="Carrere S."/>
            <person name="Mayjonade B."/>
            <person name="Legrand L."/>
            <person name="Gill N."/>
            <person name="Kane N.C."/>
            <person name="Bowers J.E."/>
            <person name="Hubner S."/>
            <person name="Bellec A."/>
            <person name="Berard A."/>
            <person name="Berges H."/>
            <person name="Blanchet N."/>
            <person name="Boniface M.C."/>
            <person name="Brunel D."/>
            <person name="Catrice O."/>
            <person name="Chaidir N."/>
            <person name="Claudel C."/>
            <person name="Donnadieu C."/>
            <person name="Faraut T."/>
            <person name="Fievet G."/>
            <person name="Helmstetter N."/>
            <person name="King M."/>
            <person name="Knapp S.J."/>
            <person name="Lai Z."/>
            <person name="Le Paslier M.C."/>
            <person name="Lippi Y."/>
            <person name="Lorenzon L."/>
            <person name="Mandel J.R."/>
            <person name="Marage G."/>
            <person name="Marchand G."/>
            <person name="Marquand E."/>
            <person name="Bret-Mestries E."/>
            <person name="Morien E."/>
            <person name="Nambeesan S."/>
            <person name="Nguyen T."/>
            <person name="Pegot-Espagnet P."/>
            <person name="Pouilly N."/>
            <person name="Raftis F."/>
            <person name="Sallet E."/>
            <person name="Schiex T."/>
            <person name="Thomas J."/>
            <person name="Vandecasteele C."/>
            <person name="Vares D."/>
            <person name="Vear F."/>
            <person name="Vautrin S."/>
            <person name="Crespi M."/>
            <person name="Mangin B."/>
            <person name="Burke J.M."/>
            <person name="Salse J."/>
            <person name="Munos S."/>
            <person name="Vincourt P."/>
            <person name="Rieseberg L.H."/>
            <person name="Langlade N.B."/>
        </authorList>
    </citation>
    <scope>NUCLEOTIDE SEQUENCE</scope>
    <source>
        <tissue evidence="2">Leaves</tissue>
    </source>
</reference>
<dbReference type="AlphaFoldDB" id="A0A9K3H1I6"/>
<comment type="caution">
    <text evidence="2">The sequence shown here is derived from an EMBL/GenBank/DDBJ whole genome shotgun (WGS) entry which is preliminary data.</text>
</comment>
<gene>
    <name evidence="2" type="ORF">HanXRQr2_Chr15g0685601</name>
</gene>
<organism evidence="2 3">
    <name type="scientific">Helianthus annuus</name>
    <name type="common">Common sunflower</name>
    <dbReference type="NCBI Taxonomy" id="4232"/>
    <lineage>
        <taxon>Eukaryota</taxon>
        <taxon>Viridiplantae</taxon>
        <taxon>Streptophyta</taxon>
        <taxon>Embryophyta</taxon>
        <taxon>Tracheophyta</taxon>
        <taxon>Spermatophyta</taxon>
        <taxon>Magnoliopsida</taxon>
        <taxon>eudicotyledons</taxon>
        <taxon>Gunneridae</taxon>
        <taxon>Pentapetalae</taxon>
        <taxon>asterids</taxon>
        <taxon>campanulids</taxon>
        <taxon>Asterales</taxon>
        <taxon>Asteraceae</taxon>
        <taxon>Asteroideae</taxon>
        <taxon>Heliantheae alliance</taxon>
        <taxon>Heliantheae</taxon>
        <taxon>Helianthus</taxon>
    </lineage>
</organism>